<dbReference type="Proteomes" id="UP000057820">
    <property type="component" value="Chromosome 1"/>
</dbReference>
<evidence type="ECO:0000313" key="1">
    <source>
        <dbReference type="EMBL" id="CRY77854.1"/>
    </source>
</evidence>
<name>A0A0H5NS27_NOCFR</name>
<dbReference type="AlphaFoldDB" id="A0A0H5NS27"/>
<proteinExistence type="predicted"/>
<protein>
    <submittedName>
        <fullName evidence="1">Uncharacterized protein</fullName>
    </submittedName>
</protein>
<sequence length="71" mass="7691">MGGCKVVGPCGINDHCFDQTAWGIRFVPNSECHRVGFSESIALLECSGRRVSIRSATVRAEAMLLYLMGVS</sequence>
<organism evidence="1 2">
    <name type="scientific">Nocardia farcinica</name>
    <dbReference type="NCBI Taxonomy" id="37329"/>
    <lineage>
        <taxon>Bacteria</taxon>
        <taxon>Bacillati</taxon>
        <taxon>Actinomycetota</taxon>
        <taxon>Actinomycetes</taxon>
        <taxon>Mycobacteriales</taxon>
        <taxon>Nocardiaceae</taxon>
        <taxon>Nocardia</taxon>
    </lineage>
</organism>
<dbReference type="EMBL" id="LN868938">
    <property type="protein sequence ID" value="CRY77854.1"/>
    <property type="molecule type" value="Genomic_DNA"/>
</dbReference>
<dbReference type="KEGG" id="nfr:ERS450000_02625"/>
<evidence type="ECO:0000313" key="2">
    <source>
        <dbReference type="Proteomes" id="UP000057820"/>
    </source>
</evidence>
<gene>
    <name evidence="1" type="ORF">ERS450000_02625</name>
</gene>
<accession>A0A0H5NS27</accession>
<reference evidence="2" key="1">
    <citation type="submission" date="2015-03" db="EMBL/GenBank/DDBJ databases">
        <authorList>
            <consortium name="Pathogen Informatics"/>
        </authorList>
    </citation>
    <scope>NUCLEOTIDE SEQUENCE [LARGE SCALE GENOMIC DNA]</scope>
    <source>
        <strain evidence="2">NCTC11134</strain>
    </source>
</reference>